<keyword evidence="2" id="KW-1133">Transmembrane helix</keyword>
<organism evidence="3 4">
    <name type="scientific">Emiliania huxleyi (strain CCMP1516)</name>
    <dbReference type="NCBI Taxonomy" id="280463"/>
    <lineage>
        <taxon>Eukaryota</taxon>
        <taxon>Haptista</taxon>
        <taxon>Haptophyta</taxon>
        <taxon>Prymnesiophyceae</taxon>
        <taxon>Isochrysidales</taxon>
        <taxon>Noelaerhabdaceae</taxon>
        <taxon>Emiliania</taxon>
    </lineage>
</organism>
<keyword evidence="4" id="KW-1185">Reference proteome</keyword>
<feature type="transmembrane region" description="Helical" evidence="2">
    <location>
        <begin position="93"/>
        <end position="111"/>
    </location>
</feature>
<dbReference type="Proteomes" id="UP000013827">
    <property type="component" value="Unassembled WGS sequence"/>
</dbReference>
<reference evidence="3" key="2">
    <citation type="submission" date="2024-10" db="UniProtKB">
        <authorList>
            <consortium name="EnsemblProtists"/>
        </authorList>
    </citation>
    <scope>IDENTIFICATION</scope>
</reference>
<keyword evidence="2" id="KW-0472">Membrane</keyword>
<reference evidence="4" key="1">
    <citation type="journal article" date="2013" name="Nature">
        <title>Pan genome of the phytoplankton Emiliania underpins its global distribution.</title>
        <authorList>
            <person name="Read B.A."/>
            <person name="Kegel J."/>
            <person name="Klute M.J."/>
            <person name="Kuo A."/>
            <person name="Lefebvre S.C."/>
            <person name="Maumus F."/>
            <person name="Mayer C."/>
            <person name="Miller J."/>
            <person name="Monier A."/>
            <person name="Salamov A."/>
            <person name="Young J."/>
            <person name="Aguilar M."/>
            <person name="Claverie J.M."/>
            <person name="Frickenhaus S."/>
            <person name="Gonzalez K."/>
            <person name="Herman E.K."/>
            <person name="Lin Y.C."/>
            <person name="Napier J."/>
            <person name="Ogata H."/>
            <person name="Sarno A.F."/>
            <person name="Shmutz J."/>
            <person name="Schroeder D."/>
            <person name="de Vargas C."/>
            <person name="Verret F."/>
            <person name="von Dassow P."/>
            <person name="Valentin K."/>
            <person name="Van de Peer Y."/>
            <person name="Wheeler G."/>
            <person name="Dacks J.B."/>
            <person name="Delwiche C.F."/>
            <person name="Dyhrman S.T."/>
            <person name="Glockner G."/>
            <person name="John U."/>
            <person name="Richards T."/>
            <person name="Worden A.Z."/>
            <person name="Zhang X."/>
            <person name="Grigoriev I.V."/>
            <person name="Allen A.E."/>
            <person name="Bidle K."/>
            <person name="Borodovsky M."/>
            <person name="Bowler C."/>
            <person name="Brownlee C."/>
            <person name="Cock J.M."/>
            <person name="Elias M."/>
            <person name="Gladyshev V.N."/>
            <person name="Groth M."/>
            <person name="Guda C."/>
            <person name="Hadaegh A."/>
            <person name="Iglesias-Rodriguez M.D."/>
            <person name="Jenkins J."/>
            <person name="Jones B.M."/>
            <person name="Lawson T."/>
            <person name="Leese F."/>
            <person name="Lindquist E."/>
            <person name="Lobanov A."/>
            <person name="Lomsadze A."/>
            <person name="Malik S.B."/>
            <person name="Marsh M.E."/>
            <person name="Mackinder L."/>
            <person name="Mock T."/>
            <person name="Mueller-Roeber B."/>
            <person name="Pagarete A."/>
            <person name="Parker M."/>
            <person name="Probert I."/>
            <person name="Quesneville H."/>
            <person name="Raines C."/>
            <person name="Rensing S.A."/>
            <person name="Riano-Pachon D.M."/>
            <person name="Richier S."/>
            <person name="Rokitta S."/>
            <person name="Shiraiwa Y."/>
            <person name="Soanes D.M."/>
            <person name="van der Giezen M."/>
            <person name="Wahlund T.M."/>
            <person name="Williams B."/>
            <person name="Wilson W."/>
            <person name="Wolfe G."/>
            <person name="Wurch L.L."/>
        </authorList>
    </citation>
    <scope>NUCLEOTIDE SEQUENCE</scope>
</reference>
<evidence type="ECO:0000256" key="2">
    <source>
        <dbReference type="SAM" id="Phobius"/>
    </source>
</evidence>
<evidence type="ECO:0000313" key="3">
    <source>
        <dbReference type="EnsemblProtists" id="EOD31390"/>
    </source>
</evidence>
<proteinExistence type="predicted"/>
<sequence>MIEPVIGRRRSSLGSGRMSLSGSGVGLERLAIIRQTTEFEHSQQELRLSDSGDIDENLGSEQFAKDEGEFHYLSPRGIAGVSRRSLGPWLRRAGWALFCYLALLGLIRLVVQSLVNVSTLDIVDFTLREPWQHSAAAVVDGTLHIPLWLPVVPVLTAPQLDVVHDGRALAALRPEAALPLGHGGRQPVTFGGRIFVWDEAAFRRLADRMLHQPALQLELSGQVSIALPLPAMLAGTPLLGALLDTVFTVRMIRLSKRVSIRGADGLHVVFNSFSFTDGPPPPGCAPGAQPPQPARLELAAGGERSGVLPLPPPPGSVAGVDCSADSRPLSVQLEVAIHNPSSFAFLPLGSVEMLIQSADLQPFARCTTVAPIGLPHGNSTIMLTGTINVGQSDANRRAFSGALEKLLAGKPTPLEPSFARVSTALYDSALGGLTVPADLPGLPGGGARIFNRVSLLLDPAANLFELAGRPIWGNSLHDAARLDVTNPFNVTLAVLGLSASVEYEGEAIASVVVPQLLPPVLLPPLWSGVVDRRFPVELDAPIAKLQALLGRLAFGSVAVSLRANITLRTGNLTNLTVAYRQENVSVALGR</sequence>
<accession>A0A0D3K6K5</accession>
<dbReference type="RefSeq" id="XP_005783819.1">
    <property type="nucleotide sequence ID" value="XM_005783762.1"/>
</dbReference>
<feature type="region of interest" description="Disordered" evidence="1">
    <location>
        <begin position="1"/>
        <end position="20"/>
    </location>
</feature>
<evidence type="ECO:0000313" key="4">
    <source>
        <dbReference type="Proteomes" id="UP000013827"/>
    </source>
</evidence>
<dbReference type="PaxDb" id="2903-EOD31390"/>
<dbReference type="EnsemblProtists" id="EOD31390">
    <property type="protein sequence ID" value="EOD31390"/>
    <property type="gene ID" value="EMIHUDRAFT_442259"/>
</dbReference>
<name>A0A0D3K6K5_EMIH1</name>
<dbReference type="AlphaFoldDB" id="A0A0D3K6K5"/>
<dbReference type="KEGG" id="ehx:EMIHUDRAFT_442259"/>
<dbReference type="GeneID" id="17276663"/>
<evidence type="ECO:0000256" key="1">
    <source>
        <dbReference type="SAM" id="MobiDB-lite"/>
    </source>
</evidence>
<dbReference type="HOGENOM" id="CLU_462677_0_0_1"/>
<keyword evidence="2" id="KW-0812">Transmembrane</keyword>
<protein>
    <submittedName>
        <fullName evidence="3">Uncharacterized protein</fullName>
    </submittedName>
</protein>